<dbReference type="Gene3D" id="3.40.50.300">
    <property type="entry name" value="P-loop containing nucleotide triphosphate hydrolases"/>
    <property type="match status" value="1"/>
</dbReference>
<dbReference type="Pfam" id="PF00004">
    <property type="entry name" value="AAA"/>
    <property type="match status" value="1"/>
</dbReference>
<dbReference type="Gene3D" id="1.10.8.60">
    <property type="match status" value="1"/>
</dbReference>
<dbReference type="GO" id="GO:0016887">
    <property type="term" value="F:ATP hydrolysis activity"/>
    <property type="evidence" value="ECO:0007669"/>
    <property type="project" value="InterPro"/>
</dbReference>
<evidence type="ECO:0000313" key="4">
    <source>
        <dbReference type="Proteomes" id="UP000243425"/>
    </source>
</evidence>
<name>Q3LW78_BIGNA</name>
<feature type="domain" description="AAA+ ATPase" evidence="2">
    <location>
        <begin position="303"/>
        <end position="439"/>
    </location>
</feature>
<dbReference type="GeneID" id="5788522"/>
<sequence length="527" mass="62122">MEIHIYQKFLKILGIENNIKLEFILPIKYKFLYNWFSFDIIKKCIFFGTPGSGKKFAISLVSYYCNLPSIEIIKKAWTKKSIDLRLTALISKCLKYYSRCIFIYQNIEKFRHLKLTLDTFDDTILKKIINFRRKQANNFTKMIIIGLFNCDMDKNLLNITKKNSISSIYFRKPSIKHFYYIIEEFNKNLIISQNQIVKILKTFYTFLSLPKIIKVLKKICLLAIKRFHHNYRLINKKFDDSYLRNYLFYAIFTGYDLQISLQLENCSKKTLSKVNKIPPKQSKLIKKTYQFFYKNPKSDKGNKILGILLYGPPGCGKTLLANTISHVFRFPFYYINSPSLLSKYVGVGEKKLRDLFQNAKNNSPSLIFFDEIDTICMSRNYSHGSTNDRITQQFLIEFDNLSNSNDIIIIGATNCLELIDSALLRSGRFTNVYYIPYPSQKEKIKICKHHIRAKLLGNCLDLRSINRKQLYYTLTGSDIFEIVENLAWTNFHNTNKSYNKFSSELKIKIKPFLCFNHIFIQRIIEFN</sequence>
<evidence type="ECO:0000259" key="2">
    <source>
        <dbReference type="SMART" id="SM00382"/>
    </source>
</evidence>
<evidence type="ECO:0000313" key="3">
    <source>
        <dbReference type="EMBL" id="ABA27288.1"/>
    </source>
</evidence>
<dbReference type="InterPro" id="IPR003959">
    <property type="entry name" value="ATPase_AAA_core"/>
</dbReference>
<protein>
    <submittedName>
        <fullName evidence="3">CDC48-like protein</fullName>
    </submittedName>
</protein>
<dbReference type="SUPFAM" id="SSF52540">
    <property type="entry name" value="P-loop containing nucleoside triphosphate hydrolases"/>
    <property type="match status" value="1"/>
</dbReference>
<dbReference type="SMART" id="SM00382">
    <property type="entry name" value="AAA"/>
    <property type="match status" value="1"/>
</dbReference>
<dbReference type="InterPro" id="IPR050168">
    <property type="entry name" value="AAA_ATPase_domain"/>
</dbReference>
<dbReference type="InterPro" id="IPR027417">
    <property type="entry name" value="P-loop_NTPase"/>
</dbReference>
<dbReference type="RefSeq" id="XP_001712900.1">
    <property type="nucleotide sequence ID" value="XM_001712848.1"/>
</dbReference>
<dbReference type="PANTHER" id="PTHR23077">
    <property type="entry name" value="AAA-FAMILY ATPASE"/>
    <property type="match status" value="1"/>
</dbReference>
<accession>Q3LW78</accession>
<dbReference type="AlphaFoldDB" id="Q3LW78"/>
<dbReference type="PANTHER" id="PTHR23077:SF198">
    <property type="entry name" value="ATP-DEPENDENT ZINC METALLOPROTEASE FTSH"/>
    <property type="match status" value="1"/>
</dbReference>
<dbReference type="InterPro" id="IPR003960">
    <property type="entry name" value="ATPase_AAA_CS"/>
</dbReference>
<organism evidence="3 4">
    <name type="scientific">Bigelowiella natans</name>
    <name type="common">Pedinomonas minutissima</name>
    <name type="synonym">Chlorarachnion sp. (strain CCMP621)</name>
    <dbReference type="NCBI Taxonomy" id="227086"/>
    <lineage>
        <taxon>Eukaryota</taxon>
        <taxon>Sar</taxon>
        <taxon>Rhizaria</taxon>
        <taxon>Cercozoa</taxon>
        <taxon>Chlorarachniophyceae</taxon>
        <taxon>Bigelowiella</taxon>
    </lineage>
</organism>
<gene>
    <name evidence="3" type="primary">cdc48-like</name>
</gene>
<reference evidence="3 4" key="1">
    <citation type="journal article" date="2006" name="Proc. Natl. Acad. Sci. U.S.A.">
        <title>Complete nucleotide sequence of the chlorarachniophyte nucleomorph: nature's smallest nucleus.</title>
        <authorList>
            <person name="Gilson P.R."/>
            <person name="Su V."/>
            <person name="Slamovits C.H."/>
            <person name="Reith M.E."/>
            <person name="Keeling P.J."/>
            <person name="McFadden G.I."/>
        </authorList>
    </citation>
    <scope>NUCLEOTIDE SEQUENCE [LARGE SCALE GENOMIC DNA]</scope>
    <source>
        <strain evidence="4">CCMP621</strain>
    </source>
</reference>
<dbReference type="EMBL" id="DQ158857">
    <property type="protein sequence ID" value="ABA27288.1"/>
    <property type="molecule type" value="Genomic_DNA"/>
</dbReference>
<dbReference type="InterPro" id="IPR003593">
    <property type="entry name" value="AAA+_ATPase"/>
</dbReference>
<geneLocation type="nucleomorph" evidence="3"/>
<keyword evidence="1" id="KW-0067">ATP-binding</keyword>
<evidence type="ECO:0000256" key="1">
    <source>
        <dbReference type="RuleBase" id="RU003651"/>
    </source>
</evidence>
<dbReference type="CDD" id="cd19481">
    <property type="entry name" value="RecA-like_protease"/>
    <property type="match status" value="1"/>
</dbReference>
<keyword evidence="1" id="KW-0547">Nucleotide-binding</keyword>
<comment type="similarity">
    <text evidence="1">Belongs to the AAA ATPase family.</text>
</comment>
<proteinExistence type="inferred from homology"/>
<dbReference type="Proteomes" id="UP000243425">
    <property type="component" value="Nucleomorph 2"/>
</dbReference>
<dbReference type="PROSITE" id="PS00674">
    <property type="entry name" value="AAA"/>
    <property type="match status" value="1"/>
</dbReference>
<keyword evidence="3" id="KW-0542">Nucleomorph</keyword>
<dbReference type="GO" id="GO:0005524">
    <property type="term" value="F:ATP binding"/>
    <property type="evidence" value="ECO:0007669"/>
    <property type="project" value="UniProtKB-KW"/>
</dbReference>